<dbReference type="SUPFAM" id="SSF160527">
    <property type="entry name" value="V-type ATPase subunit E-like"/>
    <property type="match status" value="1"/>
</dbReference>
<name>A0A2H9TP29_9FUNG</name>
<dbReference type="PANTHER" id="PTHR45715">
    <property type="entry name" value="ATPASE H+-TRANSPORTING V1 SUBUNIT E1A-RELATED"/>
    <property type="match status" value="1"/>
</dbReference>
<dbReference type="GO" id="GO:0045121">
    <property type="term" value="C:membrane raft"/>
    <property type="evidence" value="ECO:0007669"/>
    <property type="project" value="EnsemblFungi"/>
</dbReference>
<evidence type="ECO:0000313" key="4">
    <source>
        <dbReference type="EMBL" id="PJF19521.1"/>
    </source>
</evidence>
<keyword evidence="5" id="KW-1185">Reference proteome</keyword>
<dbReference type="GO" id="GO:0046961">
    <property type="term" value="F:proton-transporting ATPase activity, rotational mechanism"/>
    <property type="evidence" value="ECO:0007669"/>
    <property type="project" value="InterPro"/>
</dbReference>
<dbReference type="Proteomes" id="UP000240830">
    <property type="component" value="Unassembled WGS sequence"/>
</dbReference>
<dbReference type="Pfam" id="PF01991">
    <property type="entry name" value="vATP-synt_E"/>
    <property type="match status" value="1"/>
</dbReference>
<dbReference type="GO" id="GO:0000329">
    <property type="term" value="C:fungal-type vacuole membrane"/>
    <property type="evidence" value="ECO:0007669"/>
    <property type="project" value="EnsemblFungi"/>
</dbReference>
<dbReference type="Gene3D" id="6.10.250.1620">
    <property type="match status" value="1"/>
</dbReference>
<dbReference type="STRING" id="1246581.A0A2H9TP29"/>
<proteinExistence type="inferred from homology"/>
<reference evidence="4 5" key="1">
    <citation type="submission" date="2016-10" db="EMBL/GenBank/DDBJ databases">
        <title>The genome of Paramicrosporidium saccamoebae is the missing link in understanding Cryptomycota and Microsporidia evolution.</title>
        <authorList>
            <person name="Quandt C.A."/>
            <person name="Beaudet D."/>
            <person name="Corsaro D."/>
            <person name="Michel R."/>
            <person name="Corradi N."/>
            <person name="James T."/>
        </authorList>
    </citation>
    <scope>NUCLEOTIDE SEQUENCE [LARGE SCALE GENOMIC DNA]</scope>
    <source>
        <strain evidence="4 5">KSL3</strain>
    </source>
</reference>
<evidence type="ECO:0000256" key="1">
    <source>
        <dbReference type="ARBA" id="ARBA00005901"/>
    </source>
</evidence>
<dbReference type="EMBL" id="MTSL01000054">
    <property type="protein sequence ID" value="PJF19521.1"/>
    <property type="molecule type" value="Genomic_DNA"/>
</dbReference>
<comment type="caution">
    <text evidence="4">The sequence shown here is derived from an EMBL/GenBank/DDBJ whole genome shotgun (WGS) entry which is preliminary data.</text>
</comment>
<gene>
    <name evidence="4" type="ORF">PSACC_00665</name>
</gene>
<dbReference type="Gene3D" id="3.30.2320.30">
    <property type="entry name" value="ATP synthase, E subunit, C-terminal"/>
    <property type="match status" value="1"/>
</dbReference>
<organism evidence="4 5">
    <name type="scientific">Paramicrosporidium saccamoebae</name>
    <dbReference type="NCBI Taxonomy" id="1246581"/>
    <lineage>
        <taxon>Eukaryota</taxon>
        <taxon>Fungi</taxon>
        <taxon>Fungi incertae sedis</taxon>
        <taxon>Cryptomycota</taxon>
        <taxon>Cryptomycota incertae sedis</taxon>
        <taxon>Paramicrosporidium</taxon>
    </lineage>
</organism>
<comment type="similarity">
    <text evidence="1">Belongs to the V-ATPase E subunit family.</text>
</comment>
<dbReference type="InterPro" id="IPR002842">
    <property type="entry name" value="ATPase_V1_Esu"/>
</dbReference>
<dbReference type="InterPro" id="IPR038495">
    <property type="entry name" value="ATPase_E_C"/>
</dbReference>
<keyword evidence="3" id="KW-0406">Ion transport</keyword>
<protein>
    <submittedName>
        <fullName evidence="4">ATPase, V1/A1 complex, subunit E domain-containing protein</fullName>
    </submittedName>
</protein>
<dbReference type="GO" id="GO:0000221">
    <property type="term" value="C:vacuolar proton-transporting V-type ATPase, V1 domain"/>
    <property type="evidence" value="ECO:0007669"/>
    <property type="project" value="EnsemblFungi"/>
</dbReference>
<evidence type="ECO:0000256" key="2">
    <source>
        <dbReference type="ARBA" id="ARBA00022448"/>
    </source>
</evidence>
<evidence type="ECO:0000256" key="3">
    <source>
        <dbReference type="ARBA" id="ARBA00023065"/>
    </source>
</evidence>
<dbReference type="HAMAP" id="MF_00311">
    <property type="entry name" value="ATP_synth_E_arch"/>
    <property type="match status" value="1"/>
</dbReference>
<accession>A0A2H9TP29</accession>
<keyword evidence="2" id="KW-0813">Transport</keyword>
<dbReference type="AlphaFoldDB" id="A0A2H9TP29"/>
<evidence type="ECO:0000313" key="5">
    <source>
        <dbReference type="Proteomes" id="UP000240830"/>
    </source>
</evidence>
<dbReference type="OrthoDB" id="10263003at2759"/>
<sequence length="201" mass="22731">MVAFIMQEAAEKSREIHVKADEEFNIEKAKLVHQETATIEAQFARKLRQAEVKRRIARLQVLQARDQVLDEVFEETKKHLKDAASGPSYQKLLDEIVLQCLFRLASDKVTVMCRQQDEALVEKAIMNATKEYSKATGTRCAVSMDSQHLGDCAGGVIATSLGGKVKCDNTLETRLEQTFELMLPDLRVRLFGPSPNRKFFD</sequence>